<dbReference type="AlphaFoldDB" id="A0A059BSH3"/>
<dbReference type="InParanoid" id="A0A059BSH3"/>
<organism evidence="1">
    <name type="scientific">Eucalyptus grandis</name>
    <name type="common">Flooded gum</name>
    <dbReference type="NCBI Taxonomy" id="71139"/>
    <lineage>
        <taxon>Eukaryota</taxon>
        <taxon>Viridiplantae</taxon>
        <taxon>Streptophyta</taxon>
        <taxon>Embryophyta</taxon>
        <taxon>Tracheophyta</taxon>
        <taxon>Spermatophyta</taxon>
        <taxon>Magnoliopsida</taxon>
        <taxon>eudicotyledons</taxon>
        <taxon>Gunneridae</taxon>
        <taxon>Pentapetalae</taxon>
        <taxon>rosids</taxon>
        <taxon>malvids</taxon>
        <taxon>Myrtales</taxon>
        <taxon>Myrtaceae</taxon>
        <taxon>Myrtoideae</taxon>
        <taxon>Eucalypteae</taxon>
        <taxon>Eucalyptus</taxon>
    </lineage>
</organism>
<sequence length="128" mass="14714">MYIVFTMISLPSVNFINQRSKSALGERGILRENSSDGMQFVSLRFCTATAVSSGLLYTVFHRRRNRRTSGFMTLQTRKSRINPRFKSCEYAHRLLCSSATACVICLYSEIIRVWTGHAVSCPWIIHYH</sequence>
<protein>
    <submittedName>
        <fullName evidence="1">Uncharacterized protein</fullName>
    </submittedName>
</protein>
<evidence type="ECO:0000313" key="1">
    <source>
        <dbReference type="EMBL" id="KCW69218.1"/>
    </source>
</evidence>
<dbReference type="EMBL" id="KK198758">
    <property type="protein sequence ID" value="KCW69218.1"/>
    <property type="molecule type" value="Genomic_DNA"/>
</dbReference>
<dbReference type="Gramene" id="KCW69218">
    <property type="protein sequence ID" value="KCW69218"/>
    <property type="gene ID" value="EUGRSUZ_F02734"/>
</dbReference>
<proteinExistence type="predicted"/>
<reference evidence="1" key="1">
    <citation type="submission" date="2013-07" db="EMBL/GenBank/DDBJ databases">
        <title>The genome of Eucalyptus grandis.</title>
        <authorList>
            <person name="Schmutz J."/>
            <person name="Hayes R."/>
            <person name="Myburg A."/>
            <person name="Tuskan G."/>
            <person name="Grattapaglia D."/>
            <person name="Rokhsar D.S."/>
        </authorList>
    </citation>
    <scope>NUCLEOTIDE SEQUENCE</scope>
    <source>
        <tissue evidence="1">Leaf extractions</tissue>
    </source>
</reference>
<name>A0A059BSH3_EUCGR</name>
<gene>
    <name evidence="1" type="ORF">EUGRSUZ_F02734</name>
</gene>
<accession>A0A059BSH3</accession>